<feature type="transmembrane region" description="Helical" evidence="11">
    <location>
        <begin position="135"/>
        <end position="154"/>
    </location>
</feature>
<dbReference type="EC" id="2.4.1.258" evidence="3"/>
<evidence type="ECO:0000313" key="12">
    <source>
        <dbReference type="EMBL" id="GJQ13664.1"/>
    </source>
</evidence>
<organism evidence="12 13">
    <name type="scientific">Galdieria partita</name>
    <dbReference type="NCBI Taxonomy" id="83374"/>
    <lineage>
        <taxon>Eukaryota</taxon>
        <taxon>Rhodophyta</taxon>
        <taxon>Bangiophyceae</taxon>
        <taxon>Galdieriales</taxon>
        <taxon>Galdieriaceae</taxon>
        <taxon>Galdieria</taxon>
    </lineage>
</organism>
<dbReference type="PANTHER" id="PTHR12646">
    <property type="entry name" value="NOT56 - RELATED"/>
    <property type="match status" value="1"/>
</dbReference>
<dbReference type="OrthoDB" id="20028at2759"/>
<evidence type="ECO:0000256" key="2">
    <source>
        <dbReference type="ARBA" id="ARBA00004922"/>
    </source>
</evidence>
<feature type="transmembrane region" description="Helical" evidence="11">
    <location>
        <begin position="195"/>
        <end position="214"/>
    </location>
</feature>
<dbReference type="Proteomes" id="UP001061958">
    <property type="component" value="Unassembled WGS sequence"/>
</dbReference>
<reference evidence="12" key="1">
    <citation type="journal article" date="2022" name="Proc. Natl. Acad. Sci. U.S.A.">
        <title>Life cycle and functional genomics of the unicellular red alga Galdieria for elucidating algal and plant evolution and industrial use.</title>
        <authorList>
            <person name="Hirooka S."/>
            <person name="Itabashi T."/>
            <person name="Ichinose T.M."/>
            <person name="Onuma R."/>
            <person name="Fujiwara T."/>
            <person name="Yamashita S."/>
            <person name="Jong L.W."/>
            <person name="Tomita R."/>
            <person name="Iwane A.H."/>
            <person name="Miyagishima S.Y."/>
        </authorList>
    </citation>
    <scope>NUCLEOTIDE SEQUENCE</scope>
    <source>
        <strain evidence="12">NBRC 102759</strain>
    </source>
</reference>
<keyword evidence="4" id="KW-0328">Glycosyltransferase</keyword>
<dbReference type="GO" id="GO:0005789">
    <property type="term" value="C:endoplasmic reticulum membrane"/>
    <property type="evidence" value="ECO:0007669"/>
    <property type="project" value="UniProtKB-SubCell"/>
</dbReference>
<evidence type="ECO:0000256" key="5">
    <source>
        <dbReference type="ARBA" id="ARBA00022679"/>
    </source>
</evidence>
<feature type="transmembrane region" description="Helical" evidence="11">
    <location>
        <begin position="251"/>
        <end position="272"/>
    </location>
</feature>
<evidence type="ECO:0000256" key="1">
    <source>
        <dbReference type="ARBA" id="ARBA00004477"/>
    </source>
</evidence>
<comment type="subcellular location">
    <subcellularLocation>
        <location evidence="1">Endoplasmic reticulum membrane</location>
        <topology evidence="1">Multi-pass membrane protein</topology>
    </subcellularLocation>
</comment>
<keyword evidence="5" id="KW-0808">Transferase</keyword>
<protein>
    <recommendedName>
        <fullName evidence="3">dolichyl-P-Man:Man5GlcNAc2-PP-dolichol alpha-1,3-mannosyltransferase</fullName>
        <ecNumber evidence="3">2.4.1.258</ecNumber>
    </recommendedName>
</protein>
<keyword evidence="9 11" id="KW-0472">Membrane</keyword>
<keyword evidence="13" id="KW-1185">Reference proteome</keyword>
<comment type="pathway">
    <text evidence="2">Protein modification; protein glycosylation.</text>
</comment>
<reference evidence="12" key="2">
    <citation type="submission" date="2022-01" db="EMBL/GenBank/DDBJ databases">
        <authorList>
            <person name="Hirooka S."/>
            <person name="Miyagishima S.Y."/>
        </authorList>
    </citation>
    <scope>NUCLEOTIDE SEQUENCE</scope>
    <source>
        <strain evidence="12">NBRC 102759</strain>
    </source>
</reference>
<name>A0A9C7PZY2_9RHOD</name>
<evidence type="ECO:0000256" key="4">
    <source>
        <dbReference type="ARBA" id="ARBA00022676"/>
    </source>
</evidence>
<sequence>MKWKFSILFCLFDFLVGVGVIYYVPFTEIDFQTYLQQVYQVFREGKRDYSQIRGDSGPLVYPGGFLFIYRLFYAMSNGGSDLLPVQICFALIHSATLCTVCAICIYCQLDTKEFLFCSVPLLFSRRVMSIHVLRLFNDAIVTFLSYLSILFFVAQRHFVACIVYSLSVSVKMSALLYAPAVLMVLLETTGYKQAVSYILVCGAVQFLVGLPFLYHHPISYISKAFEFHRVFLYEWTVNWKFLPEHIFKHPLWSLVLLLSHIAMLELWYKRVVRKMFENFRKLCQEKSKQRNVILGRGIVTALFQCQFIGIAFARSIHYQFYTWYFHSLPWILYSLGISLQQSCFLLFVIELVYNMYPPTWYMSILLQYCHLYIIYKILQSGSDQRITQCLVQSIKTKSAEE</sequence>
<dbReference type="GO" id="GO:0052925">
    <property type="term" value="F:dol-P-Man:Man(5)GlcNAc(2)-PP-Dol alpha-1,3-mannosyltransferase activity"/>
    <property type="evidence" value="ECO:0007669"/>
    <property type="project" value="UniProtKB-EC"/>
</dbReference>
<dbReference type="PANTHER" id="PTHR12646:SF0">
    <property type="entry name" value="DOL-P-MAN:MAN(5)GLCNAC(2)-PP-DOL ALPHA-1,3-MANNOSYLTRANSFERASE"/>
    <property type="match status" value="1"/>
</dbReference>
<dbReference type="InterPro" id="IPR007873">
    <property type="entry name" value="Glycosyltransferase_ALG3"/>
</dbReference>
<feature type="transmembrane region" description="Helical" evidence="11">
    <location>
        <begin position="6"/>
        <end position="24"/>
    </location>
</feature>
<evidence type="ECO:0000256" key="11">
    <source>
        <dbReference type="SAM" id="Phobius"/>
    </source>
</evidence>
<feature type="transmembrane region" description="Helical" evidence="11">
    <location>
        <begin position="166"/>
        <end position="186"/>
    </location>
</feature>
<proteinExistence type="predicted"/>
<dbReference type="Pfam" id="PF05208">
    <property type="entry name" value="ALG3"/>
    <property type="match status" value="1"/>
</dbReference>
<evidence type="ECO:0000256" key="3">
    <source>
        <dbReference type="ARBA" id="ARBA00011964"/>
    </source>
</evidence>
<evidence type="ECO:0000256" key="6">
    <source>
        <dbReference type="ARBA" id="ARBA00022692"/>
    </source>
</evidence>
<comment type="catalytic activity">
    <reaction evidence="10">
        <text>an alpha-D-Man-(1-&gt;2)-alpha-D-Man-(1-&gt;2)-alpha-D-Man-(1-&gt;3)-[alpha-D-Man-(1-&gt;6)]-beta-D-Man-(1-&gt;4)-beta-D-GlcNAc-(1-&gt;4)-alpha-D-GlcNAc-diphospho-di-trans,poly-cis-dolichol + a di-trans,poly-cis-dolichyl beta-D-mannosyl phosphate = an alpha-D-Man-(1-&gt;2)-alpha-D-Man-(1-&gt;2)-alpha-D-Man-(1-&gt;3)-[alpha-D-Man-(1-&gt;3)-alpha-D-Man-(1-&gt;6)]-beta-D-Man-(1-&gt;4)-beta-D-GlcNAc-(1-&gt;4)-alpha-D-GlcNAc-diphospho-di-trans,poly-cis-dolichol + a di-trans,poly-cis-dolichyl phosphate + H(+)</text>
        <dbReference type="Rhea" id="RHEA:29527"/>
        <dbReference type="Rhea" id="RHEA-COMP:19498"/>
        <dbReference type="Rhea" id="RHEA-COMP:19501"/>
        <dbReference type="Rhea" id="RHEA-COMP:19516"/>
        <dbReference type="Rhea" id="RHEA-COMP:19517"/>
        <dbReference type="ChEBI" id="CHEBI:15378"/>
        <dbReference type="ChEBI" id="CHEBI:57683"/>
        <dbReference type="ChEBI" id="CHEBI:58211"/>
        <dbReference type="ChEBI" id="CHEBI:132515"/>
        <dbReference type="ChEBI" id="CHEBI:132516"/>
        <dbReference type="EC" id="2.4.1.258"/>
    </reaction>
    <physiologicalReaction direction="left-to-right" evidence="10">
        <dbReference type="Rhea" id="RHEA:29528"/>
    </physiologicalReaction>
</comment>
<evidence type="ECO:0000256" key="9">
    <source>
        <dbReference type="ARBA" id="ARBA00023136"/>
    </source>
</evidence>
<keyword evidence="6 11" id="KW-0812">Transmembrane</keyword>
<keyword evidence="8 11" id="KW-1133">Transmembrane helix</keyword>
<evidence type="ECO:0000256" key="7">
    <source>
        <dbReference type="ARBA" id="ARBA00022824"/>
    </source>
</evidence>
<feature type="transmembrane region" description="Helical" evidence="11">
    <location>
        <begin position="82"/>
        <end position="106"/>
    </location>
</feature>
<evidence type="ECO:0000256" key="10">
    <source>
        <dbReference type="ARBA" id="ARBA00049506"/>
    </source>
</evidence>
<evidence type="ECO:0000313" key="13">
    <source>
        <dbReference type="Proteomes" id="UP001061958"/>
    </source>
</evidence>
<accession>A0A9C7PZY2</accession>
<feature type="transmembrane region" description="Helical" evidence="11">
    <location>
        <begin position="330"/>
        <end position="353"/>
    </location>
</feature>
<feature type="transmembrane region" description="Helical" evidence="11">
    <location>
        <begin position="293"/>
        <end position="318"/>
    </location>
</feature>
<gene>
    <name evidence="12" type="ORF">GpartN1_g5455.t1</name>
</gene>
<dbReference type="AlphaFoldDB" id="A0A9C7PZY2"/>
<evidence type="ECO:0000256" key="8">
    <source>
        <dbReference type="ARBA" id="ARBA00022989"/>
    </source>
</evidence>
<dbReference type="EMBL" id="BQMJ01000046">
    <property type="protein sequence ID" value="GJQ13664.1"/>
    <property type="molecule type" value="Genomic_DNA"/>
</dbReference>
<keyword evidence="7" id="KW-0256">Endoplasmic reticulum</keyword>
<comment type="caution">
    <text evidence="12">The sequence shown here is derived from an EMBL/GenBank/DDBJ whole genome shotgun (WGS) entry which is preliminary data.</text>
</comment>